<evidence type="ECO:0008006" key="4">
    <source>
        <dbReference type="Google" id="ProtNLM"/>
    </source>
</evidence>
<feature type="region of interest" description="Disordered" evidence="1">
    <location>
        <begin position="1"/>
        <end position="119"/>
    </location>
</feature>
<feature type="compositionally biased region" description="Basic residues" evidence="1">
    <location>
        <begin position="8"/>
        <end position="22"/>
    </location>
</feature>
<dbReference type="OMA" id="FWCHSCR"/>
<feature type="compositionally biased region" description="Low complexity" evidence="1">
    <location>
        <begin position="582"/>
        <end position="591"/>
    </location>
</feature>
<dbReference type="Gene3D" id="1.10.287.1490">
    <property type="match status" value="2"/>
</dbReference>
<gene>
    <name evidence="2" type="ORF">PIIN_02845</name>
</gene>
<keyword evidence="3" id="KW-1185">Reference proteome</keyword>
<protein>
    <recommendedName>
        <fullName evidence="4">Myosin heavy chain</fullName>
    </recommendedName>
</protein>
<organism evidence="2 3">
    <name type="scientific">Serendipita indica (strain DSM 11827)</name>
    <name type="common">Root endophyte fungus</name>
    <name type="synonym">Piriformospora indica</name>
    <dbReference type="NCBI Taxonomy" id="1109443"/>
    <lineage>
        <taxon>Eukaryota</taxon>
        <taxon>Fungi</taxon>
        <taxon>Dikarya</taxon>
        <taxon>Basidiomycota</taxon>
        <taxon>Agaricomycotina</taxon>
        <taxon>Agaricomycetes</taxon>
        <taxon>Sebacinales</taxon>
        <taxon>Serendipitaceae</taxon>
        <taxon>Serendipita</taxon>
    </lineage>
</organism>
<dbReference type="PANTHER" id="PTHR47357:SF1">
    <property type="entry name" value="SPINDLE POLE BODY COMPONENT 110"/>
    <property type="match status" value="1"/>
</dbReference>
<comment type="caution">
    <text evidence="2">The sequence shown here is derived from an EMBL/GenBank/DDBJ whole genome shotgun (WGS) entry which is preliminary data.</text>
</comment>
<reference evidence="2 3" key="1">
    <citation type="journal article" date="2011" name="PLoS Pathog.">
        <title>Endophytic Life Strategies Decoded by Genome and Transcriptome Analyses of the Mutualistic Root Symbiont Piriformospora indica.</title>
        <authorList>
            <person name="Zuccaro A."/>
            <person name="Lahrmann U."/>
            <person name="Guldener U."/>
            <person name="Langen G."/>
            <person name="Pfiffi S."/>
            <person name="Biedenkopf D."/>
            <person name="Wong P."/>
            <person name="Samans B."/>
            <person name="Grimm C."/>
            <person name="Basiewicz M."/>
            <person name="Murat C."/>
            <person name="Martin F."/>
            <person name="Kogel K.H."/>
        </authorList>
    </citation>
    <scope>NUCLEOTIDE SEQUENCE [LARGE SCALE GENOMIC DNA]</scope>
    <source>
        <strain evidence="2 3">DSM 11827</strain>
    </source>
</reference>
<dbReference type="Proteomes" id="UP000007148">
    <property type="component" value="Unassembled WGS sequence"/>
</dbReference>
<dbReference type="AlphaFoldDB" id="G4TCG1"/>
<dbReference type="OrthoDB" id="10255630at2759"/>
<evidence type="ECO:0000313" key="2">
    <source>
        <dbReference type="EMBL" id="CCA68985.1"/>
    </source>
</evidence>
<dbReference type="GO" id="GO:0005200">
    <property type="term" value="F:structural constituent of cytoskeleton"/>
    <property type="evidence" value="ECO:0007669"/>
    <property type="project" value="TreeGrafter"/>
</dbReference>
<dbReference type="HOGENOM" id="CLU_018301_0_0_1"/>
<feature type="compositionally biased region" description="Pro residues" evidence="1">
    <location>
        <begin position="34"/>
        <end position="47"/>
    </location>
</feature>
<feature type="region of interest" description="Disordered" evidence="1">
    <location>
        <begin position="749"/>
        <end position="779"/>
    </location>
</feature>
<dbReference type="EMBL" id="CAFZ01000044">
    <property type="protein sequence ID" value="CCA68985.1"/>
    <property type="molecule type" value="Genomic_DNA"/>
</dbReference>
<dbReference type="STRING" id="1109443.G4TCG1"/>
<dbReference type="InParanoid" id="G4TCG1"/>
<dbReference type="eggNOG" id="KOG1836">
    <property type="taxonomic scope" value="Eukaryota"/>
</dbReference>
<proteinExistence type="predicted"/>
<accession>G4TCG1</accession>
<name>G4TCG1_SERID</name>
<feature type="region of interest" description="Disordered" evidence="1">
    <location>
        <begin position="578"/>
        <end position="618"/>
    </location>
</feature>
<dbReference type="SUPFAM" id="SSF90257">
    <property type="entry name" value="Myosin rod fragments"/>
    <property type="match status" value="1"/>
</dbReference>
<feature type="compositionally biased region" description="Polar residues" evidence="1">
    <location>
        <begin position="670"/>
        <end position="682"/>
    </location>
</feature>
<evidence type="ECO:0000256" key="1">
    <source>
        <dbReference type="SAM" id="MobiDB-lite"/>
    </source>
</evidence>
<feature type="compositionally biased region" description="Polar residues" evidence="1">
    <location>
        <begin position="54"/>
        <end position="69"/>
    </location>
</feature>
<sequence>MEEDRAAKAARARALLNKRKAAQRVTAPSTNTPSEPPSAHPSPPPSTYAPSVGNPGSPQQSTAQLQEEVTPSAPAAPSQPATPESRRNSRSNGHDPYAALVATRARSPLSSPQNDDPQLPWLVQNQQQTIALLVSEKASLAAALERLEGLDEKYGSVSGQLEASKRAAQTLEERSRDLEVELSKAQKLNEQLTIKEKNTSDTLRQKERDLDLARKEISDLHEKSNRLELTLRDLREQIEADDRVDRLEASLKSLQDRSNSLESQLAKTKQSLAQTKAEKETLSAKVTDLQTSERASKTECDTLKSQLADVQSKFDALTAEHSSLRAAHEELATQSKKHNESVAELNRKVSVEHGKSAMQEKKIKTLQAEVAAANRRADEAEHAHKGLQNENVGLMASLNEMRPRVMQLTEEKFDLTEKISRLEEDRNEMEEVISKMENAAEEARARYEHLEAEKAELQAARERDREGADQDLERLQQALSRTEEELDTAIKSVRDLESERAIHRQAVERYQLEMDKLDDELAMIRAQYTTLQDNLAASQNAREHDAAILEESHGVVERANAEVESLRNELLAKEEEIERLKSSNISSSAQSTIPGEGDASRGPGPGHHQRTGSLDKEMFESEGTFELSTARSKIRMLETTVFQEQAKVHNLRKQISSLEEELHRVRRTSRSQQLTPSYSNSPAPGLAKELPGEMALDSALPPDIRHKRKISLGMLRARIHSETNGQLHSHSSPRPLAARRLSSNLGITHEESGSEAGVDESMPARSAMAPPVPAKRMDRPRPQFLDDSHVFWCSCCRGEVVVL</sequence>
<dbReference type="GO" id="GO:0005856">
    <property type="term" value="C:cytoskeleton"/>
    <property type="evidence" value="ECO:0007669"/>
    <property type="project" value="TreeGrafter"/>
</dbReference>
<evidence type="ECO:0000313" key="3">
    <source>
        <dbReference type="Proteomes" id="UP000007148"/>
    </source>
</evidence>
<dbReference type="SUPFAM" id="SSF57997">
    <property type="entry name" value="Tropomyosin"/>
    <property type="match status" value="1"/>
</dbReference>
<feature type="compositionally biased region" description="Low complexity" evidence="1">
    <location>
        <begin position="70"/>
        <end position="83"/>
    </location>
</feature>
<feature type="region of interest" description="Disordered" evidence="1">
    <location>
        <begin position="666"/>
        <end position="685"/>
    </location>
</feature>
<dbReference type="PANTHER" id="PTHR47357">
    <property type="entry name" value="COP1-INTERACTIVE PROTEIN 1"/>
    <property type="match status" value="1"/>
</dbReference>